<proteinExistence type="predicted"/>
<dbReference type="GeneID" id="39857734"/>
<dbReference type="EMBL" id="FNVN01000001">
    <property type="protein sequence ID" value="SEF60265.1"/>
    <property type="molecule type" value="Genomic_DNA"/>
</dbReference>
<dbReference type="KEGG" id="hlm:DV707_06570"/>
<dbReference type="RefSeq" id="WP_103990049.1">
    <property type="nucleotide sequence ID" value="NZ_CP031311.1"/>
</dbReference>
<dbReference type="Proteomes" id="UP000236740">
    <property type="component" value="Unassembled WGS sequence"/>
</dbReference>
<dbReference type="InterPro" id="IPR013096">
    <property type="entry name" value="Cupin_2"/>
</dbReference>
<dbReference type="Gene3D" id="2.60.120.10">
    <property type="entry name" value="Jelly Rolls"/>
    <property type="match status" value="1"/>
</dbReference>
<organism evidence="3 4">
    <name type="scientific">Halobellus limi</name>
    <dbReference type="NCBI Taxonomy" id="699433"/>
    <lineage>
        <taxon>Archaea</taxon>
        <taxon>Methanobacteriati</taxon>
        <taxon>Methanobacteriota</taxon>
        <taxon>Stenosarchaea group</taxon>
        <taxon>Halobacteria</taxon>
        <taxon>Halobacteriales</taxon>
        <taxon>Haloferacaceae</taxon>
        <taxon>Halobellus</taxon>
    </lineage>
</organism>
<keyword evidence="4" id="KW-1185">Reference proteome</keyword>
<dbReference type="AlphaFoldDB" id="A0A1H5TBR2"/>
<dbReference type="InterPro" id="IPR011051">
    <property type="entry name" value="RmlC_Cupin_sf"/>
</dbReference>
<dbReference type="OrthoDB" id="305577at2157"/>
<reference evidence="3 4" key="1">
    <citation type="submission" date="2016-10" db="EMBL/GenBank/DDBJ databases">
        <authorList>
            <person name="de Groot N.N."/>
        </authorList>
    </citation>
    <scope>NUCLEOTIDE SEQUENCE [LARGE SCALE GENOMIC DNA]</scope>
    <source>
        <strain evidence="3 4">CGMCC 1.10331</strain>
    </source>
</reference>
<dbReference type="EMBL" id="CP031311">
    <property type="protein sequence ID" value="QCC47350.1"/>
    <property type="molecule type" value="Genomic_DNA"/>
</dbReference>
<gene>
    <name evidence="2" type="ORF">DV707_06570</name>
    <name evidence="3" type="ORF">SAMN04488133_0234</name>
</gene>
<evidence type="ECO:0000313" key="5">
    <source>
        <dbReference type="Proteomes" id="UP000296733"/>
    </source>
</evidence>
<dbReference type="SUPFAM" id="SSF51182">
    <property type="entry name" value="RmlC-like cupins"/>
    <property type="match status" value="1"/>
</dbReference>
<dbReference type="Pfam" id="PF07883">
    <property type="entry name" value="Cupin_2"/>
    <property type="match status" value="1"/>
</dbReference>
<protein>
    <submittedName>
        <fullName evidence="3">Cupin domain-containing protein</fullName>
    </submittedName>
</protein>
<dbReference type="Proteomes" id="UP000296733">
    <property type="component" value="Chromosome"/>
</dbReference>
<evidence type="ECO:0000259" key="1">
    <source>
        <dbReference type="Pfam" id="PF07883"/>
    </source>
</evidence>
<sequence length="105" mass="11117">MSYTKANHADGDEKAPGMYFLREELDCENLGLTVIDAEAGWTGMEHDHGEGGQEEVYYLVEGAATMDVEGETVTMSAGDALRVAADASRQLTADEASTFVVAGAP</sequence>
<reference evidence="2 5" key="2">
    <citation type="journal article" date="2019" name="Nat. Commun.">
        <title>A new type of DNA phosphorothioation-based antiviral system in archaea.</title>
        <authorList>
            <person name="Xiong L."/>
            <person name="Liu S."/>
            <person name="Chen S."/>
            <person name="Xiao Y."/>
            <person name="Zhu B."/>
            <person name="Gao Y."/>
            <person name="Zhang Y."/>
            <person name="Chen B."/>
            <person name="Luo J."/>
            <person name="Deng Z."/>
            <person name="Chen X."/>
            <person name="Wang L."/>
            <person name="Chen S."/>
        </authorList>
    </citation>
    <scope>NUCLEOTIDE SEQUENCE [LARGE SCALE GENOMIC DNA]</scope>
    <source>
        <strain evidence="2 5">CGMCC 1.10331</strain>
    </source>
</reference>
<evidence type="ECO:0000313" key="4">
    <source>
        <dbReference type="Proteomes" id="UP000236740"/>
    </source>
</evidence>
<feature type="domain" description="Cupin type-2" evidence="1">
    <location>
        <begin position="41"/>
        <end position="93"/>
    </location>
</feature>
<name>A0A1H5TBR2_9EURY</name>
<accession>A0A1H5TBR2</accession>
<evidence type="ECO:0000313" key="3">
    <source>
        <dbReference type="EMBL" id="SEF60265.1"/>
    </source>
</evidence>
<evidence type="ECO:0000313" key="2">
    <source>
        <dbReference type="EMBL" id="QCC47350.1"/>
    </source>
</evidence>
<dbReference type="InterPro" id="IPR014710">
    <property type="entry name" value="RmlC-like_jellyroll"/>
</dbReference>